<comment type="caution">
    <text evidence="1">The sequence shown here is derived from an EMBL/GenBank/DDBJ whole genome shotgun (WGS) entry which is preliminary data.</text>
</comment>
<keyword evidence="2" id="KW-1185">Reference proteome</keyword>
<dbReference type="EMBL" id="BAAAZG010000002">
    <property type="protein sequence ID" value="GAA4059695.1"/>
    <property type="molecule type" value="Genomic_DNA"/>
</dbReference>
<sequence length="113" mass="12357">MTQPDPTQTTPAEVDLAAAGVAGWYQVLQDVATRRAELDEVEKTAKEKIQTALGDAVDGVIDGRPVVRWLHTAAPRRLDKKALTKDHPDIVAKYTVVGKPGRRFELVTPKDDA</sequence>
<dbReference type="RefSeq" id="WP_344941403.1">
    <property type="nucleotide sequence ID" value="NZ_BAAAZG010000002.1"/>
</dbReference>
<organism evidence="1 2">
    <name type="scientific">Actinomadura miaoliensis</name>
    <dbReference type="NCBI Taxonomy" id="430685"/>
    <lineage>
        <taxon>Bacteria</taxon>
        <taxon>Bacillati</taxon>
        <taxon>Actinomycetota</taxon>
        <taxon>Actinomycetes</taxon>
        <taxon>Streptosporangiales</taxon>
        <taxon>Thermomonosporaceae</taxon>
        <taxon>Actinomadura</taxon>
    </lineage>
</organism>
<evidence type="ECO:0000313" key="2">
    <source>
        <dbReference type="Proteomes" id="UP001500683"/>
    </source>
</evidence>
<proteinExistence type="predicted"/>
<protein>
    <submittedName>
        <fullName evidence="1">Uncharacterized protein</fullName>
    </submittedName>
</protein>
<evidence type="ECO:0000313" key="1">
    <source>
        <dbReference type="EMBL" id="GAA4059695.1"/>
    </source>
</evidence>
<name>A0ABP7V4X7_9ACTN</name>
<dbReference type="Proteomes" id="UP001500683">
    <property type="component" value="Unassembled WGS sequence"/>
</dbReference>
<gene>
    <name evidence="1" type="ORF">GCM10022214_10260</name>
</gene>
<reference evidence="2" key="1">
    <citation type="journal article" date="2019" name="Int. J. Syst. Evol. Microbiol.">
        <title>The Global Catalogue of Microorganisms (GCM) 10K type strain sequencing project: providing services to taxonomists for standard genome sequencing and annotation.</title>
        <authorList>
            <consortium name="The Broad Institute Genomics Platform"/>
            <consortium name="The Broad Institute Genome Sequencing Center for Infectious Disease"/>
            <person name="Wu L."/>
            <person name="Ma J."/>
        </authorList>
    </citation>
    <scope>NUCLEOTIDE SEQUENCE [LARGE SCALE GENOMIC DNA]</scope>
    <source>
        <strain evidence="2">JCM 16702</strain>
    </source>
</reference>
<accession>A0ABP7V4X7</accession>